<dbReference type="InterPro" id="IPR013324">
    <property type="entry name" value="RNA_pol_sigma_r3/r4-like"/>
</dbReference>
<evidence type="ECO:0000256" key="6">
    <source>
        <dbReference type="SAM" id="MobiDB-lite"/>
    </source>
</evidence>
<dbReference type="GO" id="GO:0003677">
    <property type="term" value="F:DNA binding"/>
    <property type="evidence" value="ECO:0007669"/>
    <property type="project" value="UniProtKB-KW"/>
</dbReference>
<dbReference type="InterPro" id="IPR013325">
    <property type="entry name" value="RNA_pol_sigma_r2"/>
</dbReference>
<dbReference type="Gene3D" id="1.10.10.10">
    <property type="entry name" value="Winged helix-like DNA-binding domain superfamily/Winged helix DNA-binding domain"/>
    <property type="match status" value="1"/>
</dbReference>
<dbReference type="InterPro" id="IPR013249">
    <property type="entry name" value="RNA_pol_sigma70_r4_t2"/>
</dbReference>
<keyword evidence="4" id="KW-0238">DNA-binding</keyword>
<proteinExistence type="inferred from homology"/>
<feature type="compositionally biased region" description="Low complexity" evidence="6">
    <location>
        <begin position="339"/>
        <end position="360"/>
    </location>
</feature>
<evidence type="ECO:0008006" key="11">
    <source>
        <dbReference type="Google" id="ProtNLM"/>
    </source>
</evidence>
<dbReference type="InterPro" id="IPR014284">
    <property type="entry name" value="RNA_pol_sigma-70_dom"/>
</dbReference>
<dbReference type="GO" id="GO:0016987">
    <property type="term" value="F:sigma factor activity"/>
    <property type="evidence" value="ECO:0007669"/>
    <property type="project" value="UniProtKB-KW"/>
</dbReference>
<evidence type="ECO:0000256" key="1">
    <source>
        <dbReference type="ARBA" id="ARBA00010641"/>
    </source>
</evidence>
<dbReference type="InterPro" id="IPR039425">
    <property type="entry name" value="RNA_pol_sigma-70-like"/>
</dbReference>
<evidence type="ECO:0000256" key="5">
    <source>
        <dbReference type="ARBA" id="ARBA00023163"/>
    </source>
</evidence>
<feature type="transmembrane region" description="Helical" evidence="7">
    <location>
        <begin position="275"/>
        <end position="296"/>
    </location>
</feature>
<feature type="compositionally biased region" description="Low complexity" evidence="6">
    <location>
        <begin position="367"/>
        <end position="396"/>
    </location>
</feature>
<evidence type="ECO:0000256" key="2">
    <source>
        <dbReference type="ARBA" id="ARBA00023015"/>
    </source>
</evidence>
<dbReference type="Pfam" id="PF08281">
    <property type="entry name" value="Sigma70_r4_2"/>
    <property type="match status" value="1"/>
</dbReference>
<dbReference type="GO" id="GO:0006352">
    <property type="term" value="P:DNA-templated transcription initiation"/>
    <property type="evidence" value="ECO:0007669"/>
    <property type="project" value="InterPro"/>
</dbReference>
<reference evidence="10" key="1">
    <citation type="submission" date="2018-06" db="EMBL/GenBank/DDBJ databases">
        <authorList>
            <person name="Zhirakovskaya E."/>
        </authorList>
    </citation>
    <scope>NUCLEOTIDE SEQUENCE</scope>
</reference>
<feature type="domain" description="RNA polymerase sigma-70 region 2" evidence="8">
    <location>
        <begin position="17"/>
        <end position="84"/>
    </location>
</feature>
<protein>
    <recommendedName>
        <fullName evidence="11">Sigma-70 family RNA polymerase sigma factor</fullName>
    </recommendedName>
</protein>
<organism evidence="10">
    <name type="scientific">hydrothermal vent metagenome</name>
    <dbReference type="NCBI Taxonomy" id="652676"/>
    <lineage>
        <taxon>unclassified sequences</taxon>
        <taxon>metagenomes</taxon>
        <taxon>ecological metagenomes</taxon>
    </lineage>
</organism>
<dbReference type="AlphaFoldDB" id="A0A3B0SIJ3"/>
<dbReference type="PANTHER" id="PTHR43133">
    <property type="entry name" value="RNA POLYMERASE ECF-TYPE SIGMA FACTO"/>
    <property type="match status" value="1"/>
</dbReference>
<feature type="domain" description="RNA polymerase sigma factor 70 region 4 type 2" evidence="9">
    <location>
        <begin position="125"/>
        <end position="176"/>
    </location>
</feature>
<dbReference type="InterPro" id="IPR007627">
    <property type="entry name" value="RNA_pol_sigma70_r2"/>
</dbReference>
<comment type="similarity">
    <text evidence="1">Belongs to the sigma-70 factor family. ECF subfamily.</text>
</comment>
<dbReference type="EMBL" id="UOEK01000311">
    <property type="protein sequence ID" value="VAW05198.1"/>
    <property type="molecule type" value="Genomic_DNA"/>
</dbReference>
<accession>A0A3B0SIJ3</accession>
<dbReference type="Pfam" id="PF04542">
    <property type="entry name" value="Sigma70_r2"/>
    <property type="match status" value="1"/>
</dbReference>
<keyword evidence="7" id="KW-0472">Membrane</keyword>
<evidence type="ECO:0000313" key="10">
    <source>
        <dbReference type="EMBL" id="VAW05198.1"/>
    </source>
</evidence>
<evidence type="ECO:0000259" key="8">
    <source>
        <dbReference type="Pfam" id="PF04542"/>
    </source>
</evidence>
<feature type="non-terminal residue" evidence="10">
    <location>
        <position position="1"/>
    </location>
</feature>
<keyword evidence="3" id="KW-0731">Sigma factor</keyword>
<evidence type="ECO:0000256" key="3">
    <source>
        <dbReference type="ARBA" id="ARBA00023082"/>
    </source>
</evidence>
<keyword evidence="2" id="KW-0805">Transcription regulation</keyword>
<name>A0A3B0SIJ3_9ZZZZ</name>
<dbReference type="NCBIfam" id="TIGR02937">
    <property type="entry name" value="sigma70-ECF"/>
    <property type="match status" value="1"/>
</dbReference>
<gene>
    <name evidence="10" type="ORF">MNBD_ACTINO02-2172</name>
</gene>
<dbReference type="SUPFAM" id="SSF88659">
    <property type="entry name" value="Sigma3 and sigma4 domains of RNA polymerase sigma factors"/>
    <property type="match status" value="1"/>
</dbReference>
<dbReference type="PANTHER" id="PTHR43133:SF8">
    <property type="entry name" value="RNA POLYMERASE SIGMA FACTOR HI_1459-RELATED"/>
    <property type="match status" value="1"/>
</dbReference>
<keyword evidence="5" id="KW-0804">Transcription</keyword>
<feature type="region of interest" description="Disordered" evidence="6">
    <location>
        <begin position="323"/>
        <end position="403"/>
    </location>
</feature>
<evidence type="ECO:0000256" key="7">
    <source>
        <dbReference type="SAM" id="Phobius"/>
    </source>
</evidence>
<dbReference type="SUPFAM" id="SSF88946">
    <property type="entry name" value="Sigma2 domain of RNA polymerase sigma factors"/>
    <property type="match status" value="1"/>
</dbReference>
<sequence length="502" mass="53637">DLVVAVQNGDRDAFAVLYRRYFSRIYDFAARTLRNDADAADVAQDVFVLVDTKLVQLREPAAFRGWIFSIARRQSLNRIRDRKKAQSMAPLATDDRPLNPLLTAVDVSRIDDPVHASAVAELADLVWEAAAALPEKQYMLLDLSVRQGLDSTEIAEVLGVTKGNAYTMLSRMRTRLGEQIGTYLLVRKGSKHCRELALVVTRAEMPPVDDQLRKQIDRHVEGCDECDDRKRRMLAPHQVLAALAAVPAPDGLADVIWDSLPSNNRSRFGRRVRKAIIVAAVILVGLGAGTVAAEYLPVGTTTTTNDVGVAAIASAATTSTIAGVTSPVPGDTVVPSTNGTVADAAGATTSSTAAPADPVTTLPPPTTTTTTTLPPPTTTTTTTLPPPTTTTTTTTLAPNNPPSNLIIKTPKDGAQLAVNLTITKSAMVWQGTVGGTASDENPSLLVYEWFSDQQSQRLAIGETATVQLLFVGGNRTIHILTMRVTDEFGAVAETKITVIVTP</sequence>
<evidence type="ECO:0000259" key="9">
    <source>
        <dbReference type="Pfam" id="PF08281"/>
    </source>
</evidence>
<evidence type="ECO:0000256" key="4">
    <source>
        <dbReference type="ARBA" id="ARBA00023125"/>
    </source>
</evidence>
<keyword evidence="7" id="KW-1133">Transmembrane helix</keyword>
<keyword evidence="7" id="KW-0812">Transmembrane</keyword>
<dbReference type="InterPro" id="IPR036388">
    <property type="entry name" value="WH-like_DNA-bd_sf"/>
</dbReference>
<dbReference type="Gene3D" id="1.10.1740.10">
    <property type="match status" value="1"/>
</dbReference>